<name>A0A3S4TMB2_MYCCI</name>
<proteinExistence type="predicted"/>
<evidence type="ECO:0000313" key="2">
    <source>
        <dbReference type="Proteomes" id="UP000282551"/>
    </source>
</evidence>
<dbReference type="GO" id="GO:0016301">
    <property type="term" value="F:kinase activity"/>
    <property type="evidence" value="ECO:0007669"/>
    <property type="project" value="UniProtKB-KW"/>
</dbReference>
<protein>
    <submittedName>
        <fullName evidence="1">Serine/threonine-protein kinase abkA</fullName>
    </submittedName>
</protein>
<organism evidence="1 2">
    <name type="scientific">Mycolicibacterium chitae</name>
    <name type="common">Mycobacterium chitae</name>
    <dbReference type="NCBI Taxonomy" id="1792"/>
    <lineage>
        <taxon>Bacteria</taxon>
        <taxon>Bacillati</taxon>
        <taxon>Actinomycetota</taxon>
        <taxon>Actinomycetes</taxon>
        <taxon>Mycobacteriales</taxon>
        <taxon>Mycobacteriaceae</taxon>
        <taxon>Mycolicibacterium</taxon>
    </lineage>
</organism>
<gene>
    <name evidence="1" type="ORF">NCTC10485_02415</name>
</gene>
<reference evidence="1 2" key="1">
    <citation type="submission" date="2018-12" db="EMBL/GenBank/DDBJ databases">
        <authorList>
            <consortium name="Pathogen Informatics"/>
        </authorList>
    </citation>
    <scope>NUCLEOTIDE SEQUENCE [LARGE SCALE GENOMIC DNA]</scope>
    <source>
        <strain evidence="1 2">NCTC10485</strain>
    </source>
</reference>
<evidence type="ECO:0000313" key="1">
    <source>
        <dbReference type="EMBL" id="VEG48122.1"/>
    </source>
</evidence>
<keyword evidence="1" id="KW-0808">Transferase</keyword>
<dbReference type="AlphaFoldDB" id="A0A3S4TMB2"/>
<dbReference type="Proteomes" id="UP000282551">
    <property type="component" value="Chromosome"/>
</dbReference>
<keyword evidence="2" id="KW-1185">Reference proteome</keyword>
<dbReference type="EMBL" id="LR134355">
    <property type="protein sequence ID" value="VEG48122.1"/>
    <property type="molecule type" value="Genomic_DNA"/>
</dbReference>
<accession>A0A3S4TMB2</accession>
<keyword evidence="1" id="KW-0418">Kinase</keyword>
<sequence length="48" mass="5258">MFRTLVGLVAVTCQLEAEVALRDIVLRWYPEFAEPKIPPAVADALGTS</sequence>